<keyword evidence="7" id="KW-0460">Magnesium</keyword>
<sequence>MDFKELCEFFEEIKQTKGSNEKYKLTHDRLKKIRESLRQETGANIFPILRLMVPNLDRDRDSYNMKEAKVARILVKMLDLPPGNDKRVLSKSYLMSGQATDFGDVVYSVIRKYLSNYKTTLTIQELNSYLDDLTKRQSESEAEEILLKMFKKIILKDLKLGISANTILNCYHRDGAAYYASNNSLRKVCEVLSDHNVKLNELEIEIFEPFRPMLSKRIDETNFKKLFPENNLFYVENKFDGERFQLHFDNNRFRYFSRNGFDYTSNLGECYNTGIFTPKLKGLFEDNVSKIILDGEMMLWDKRTNKFGSKGMTLDVKKLNDLGPFQPCFLCLRHHPSERQNFN</sequence>
<dbReference type="InterPro" id="IPR012308">
    <property type="entry name" value="DNA_ligase_ATP-dep_N"/>
</dbReference>
<dbReference type="GO" id="GO:0006310">
    <property type="term" value="P:DNA recombination"/>
    <property type="evidence" value="ECO:0007669"/>
    <property type="project" value="InterPro"/>
</dbReference>
<dbReference type="GO" id="GO:0032807">
    <property type="term" value="C:DNA ligase IV complex"/>
    <property type="evidence" value="ECO:0007669"/>
    <property type="project" value="TreeGrafter"/>
</dbReference>
<evidence type="ECO:0000256" key="3">
    <source>
        <dbReference type="ARBA" id="ARBA00022723"/>
    </source>
</evidence>
<evidence type="ECO:0000259" key="10">
    <source>
        <dbReference type="Pfam" id="PF01068"/>
    </source>
</evidence>
<evidence type="ECO:0000256" key="7">
    <source>
        <dbReference type="ARBA" id="ARBA00022842"/>
    </source>
</evidence>
<evidence type="ECO:0000256" key="9">
    <source>
        <dbReference type="ARBA" id="ARBA00023242"/>
    </source>
</evidence>
<dbReference type="Gene3D" id="1.10.3260.10">
    <property type="entry name" value="DNA ligase, ATP-dependent, N-terminal domain"/>
    <property type="match status" value="1"/>
</dbReference>
<protein>
    <recommendedName>
        <fullName evidence="14">DNA ligase</fullName>
    </recommendedName>
</protein>
<dbReference type="GO" id="GO:0006303">
    <property type="term" value="P:double-strand break repair via nonhomologous end joining"/>
    <property type="evidence" value="ECO:0007669"/>
    <property type="project" value="TreeGrafter"/>
</dbReference>
<dbReference type="PANTHER" id="PTHR45997:SF1">
    <property type="entry name" value="DNA LIGASE 4"/>
    <property type="match status" value="1"/>
</dbReference>
<evidence type="ECO:0000313" key="12">
    <source>
        <dbReference type="EMBL" id="KAJ8959846.1"/>
    </source>
</evidence>
<dbReference type="Proteomes" id="UP001162162">
    <property type="component" value="Unassembled WGS sequence"/>
</dbReference>
<dbReference type="Gene3D" id="3.30.470.30">
    <property type="entry name" value="DNA ligase/mRNA capping enzyme"/>
    <property type="match status" value="1"/>
</dbReference>
<keyword evidence="6" id="KW-0067">ATP-binding</keyword>
<dbReference type="SUPFAM" id="SSF56091">
    <property type="entry name" value="DNA ligase/mRNA capping enzyme, catalytic domain"/>
    <property type="match status" value="1"/>
</dbReference>
<dbReference type="InterPro" id="IPR012310">
    <property type="entry name" value="DNA_ligase_ATP-dep_cent"/>
</dbReference>
<dbReference type="InterPro" id="IPR029710">
    <property type="entry name" value="LIG4"/>
</dbReference>
<keyword evidence="5" id="KW-0227">DNA damage</keyword>
<organism evidence="12 13">
    <name type="scientific">Aromia moschata</name>
    <dbReference type="NCBI Taxonomy" id="1265417"/>
    <lineage>
        <taxon>Eukaryota</taxon>
        <taxon>Metazoa</taxon>
        <taxon>Ecdysozoa</taxon>
        <taxon>Arthropoda</taxon>
        <taxon>Hexapoda</taxon>
        <taxon>Insecta</taxon>
        <taxon>Pterygota</taxon>
        <taxon>Neoptera</taxon>
        <taxon>Endopterygota</taxon>
        <taxon>Coleoptera</taxon>
        <taxon>Polyphaga</taxon>
        <taxon>Cucujiformia</taxon>
        <taxon>Chrysomeloidea</taxon>
        <taxon>Cerambycidae</taxon>
        <taxon>Cerambycinae</taxon>
        <taxon>Callichromatini</taxon>
        <taxon>Aromia</taxon>
    </lineage>
</organism>
<evidence type="ECO:0008006" key="14">
    <source>
        <dbReference type="Google" id="ProtNLM"/>
    </source>
</evidence>
<dbReference type="InterPro" id="IPR036599">
    <property type="entry name" value="DNA_ligase_N_sf"/>
</dbReference>
<feature type="domain" description="DNA ligase ATP-dependent N-terminal" evidence="11">
    <location>
        <begin position="3"/>
        <end position="172"/>
    </location>
</feature>
<keyword evidence="13" id="KW-1185">Reference proteome</keyword>
<comment type="caution">
    <text evidence="12">The sequence shown here is derived from an EMBL/GenBank/DDBJ whole genome shotgun (WGS) entry which is preliminary data.</text>
</comment>
<dbReference type="InterPro" id="IPR044125">
    <property type="entry name" value="Adenylation_DNA_ligase_IV"/>
</dbReference>
<reference evidence="12" key="1">
    <citation type="journal article" date="2023" name="Insect Mol. Biol.">
        <title>Genome sequencing provides insights into the evolution of gene families encoding plant cell wall-degrading enzymes in longhorned beetles.</title>
        <authorList>
            <person name="Shin N.R."/>
            <person name="Okamura Y."/>
            <person name="Kirsch R."/>
            <person name="Pauchet Y."/>
        </authorList>
    </citation>
    <scope>NUCLEOTIDE SEQUENCE</scope>
    <source>
        <strain evidence="12">AMC_N1</strain>
    </source>
</reference>
<evidence type="ECO:0000313" key="13">
    <source>
        <dbReference type="Proteomes" id="UP001162162"/>
    </source>
</evidence>
<dbReference type="GO" id="GO:0003910">
    <property type="term" value="F:DNA ligase (ATP) activity"/>
    <property type="evidence" value="ECO:0007669"/>
    <property type="project" value="InterPro"/>
</dbReference>
<dbReference type="Pfam" id="PF01068">
    <property type="entry name" value="DNA_ligase_A_M"/>
    <property type="match status" value="1"/>
</dbReference>
<keyword evidence="3" id="KW-0479">Metal-binding</keyword>
<evidence type="ECO:0000256" key="8">
    <source>
        <dbReference type="ARBA" id="ARBA00023204"/>
    </source>
</evidence>
<keyword evidence="4" id="KW-0547">Nucleotide-binding</keyword>
<keyword evidence="8" id="KW-0234">DNA repair</keyword>
<evidence type="ECO:0000256" key="4">
    <source>
        <dbReference type="ARBA" id="ARBA00022741"/>
    </source>
</evidence>
<comment type="similarity">
    <text evidence="1">Belongs to the ATP-dependent DNA ligase family.</text>
</comment>
<dbReference type="GO" id="GO:0005958">
    <property type="term" value="C:DNA-dependent protein kinase-DNA ligase 4 complex"/>
    <property type="evidence" value="ECO:0007669"/>
    <property type="project" value="TreeGrafter"/>
</dbReference>
<dbReference type="PANTHER" id="PTHR45997">
    <property type="entry name" value="DNA LIGASE 4"/>
    <property type="match status" value="1"/>
</dbReference>
<proteinExistence type="inferred from homology"/>
<dbReference type="GO" id="GO:0003677">
    <property type="term" value="F:DNA binding"/>
    <property type="evidence" value="ECO:0007669"/>
    <property type="project" value="InterPro"/>
</dbReference>
<gene>
    <name evidence="12" type="ORF">NQ318_011579</name>
</gene>
<dbReference type="AlphaFoldDB" id="A0AAV8Z8H7"/>
<accession>A0AAV8Z8H7</accession>
<feature type="domain" description="ATP-dependent DNA ligase family profile" evidence="10">
    <location>
        <begin position="212"/>
        <end position="317"/>
    </location>
</feature>
<evidence type="ECO:0000256" key="2">
    <source>
        <dbReference type="ARBA" id="ARBA00022598"/>
    </source>
</evidence>
<evidence type="ECO:0000256" key="6">
    <source>
        <dbReference type="ARBA" id="ARBA00022840"/>
    </source>
</evidence>
<dbReference type="EMBL" id="JAPWTK010000011">
    <property type="protein sequence ID" value="KAJ8959846.1"/>
    <property type="molecule type" value="Genomic_DNA"/>
</dbReference>
<keyword evidence="2" id="KW-0436">Ligase</keyword>
<evidence type="ECO:0000256" key="5">
    <source>
        <dbReference type="ARBA" id="ARBA00022763"/>
    </source>
</evidence>
<evidence type="ECO:0000256" key="1">
    <source>
        <dbReference type="ARBA" id="ARBA00007572"/>
    </source>
</evidence>
<dbReference type="GO" id="GO:0046872">
    <property type="term" value="F:metal ion binding"/>
    <property type="evidence" value="ECO:0007669"/>
    <property type="project" value="UniProtKB-KW"/>
</dbReference>
<dbReference type="GO" id="GO:0006297">
    <property type="term" value="P:nucleotide-excision repair, DNA gap filling"/>
    <property type="evidence" value="ECO:0007669"/>
    <property type="project" value="TreeGrafter"/>
</dbReference>
<evidence type="ECO:0000259" key="11">
    <source>
        <dbReference type="Pfam" id="PF04675"/>
    </source>
</evidence>
<dbReference type="Pfam" id="PF04675">
    <property type="entry name" value="DNA_ligase_A_N"/>
    <property type="match status" value="1"/>
</dbReference>
<name>A0AAV8Z8H7_9CUCU</name>
<keyword evidence="9" id="KW-0539">Nucleus</keyword>
<dbReference type="CDD" id="cd07903">
    <property type="entry name" value="Adenylation_DNA_ligase_IV"/>
    <property type="match status" value="1"/>
</dbReference>
<dbReference type="GO" id="GO:0005524">
    <property type="term" value="F:ATP binding"/>
    <property type="evidence" value="ECO:0007669"/>
    <property type="project" value="UniProtKB-KW"/>
</dbReference>